<reference evidence="2" key="1">
    <citation type="submission" date="2014-09" db="EMBL/GenBank/DDBJ databases">
        <authorList>
            <person name="Magalhaes I.L.F."/>
            <person name="Oliveira U."/>
            <person name="Santos F.R."/>
            <person name="Vidigal T.H.D.A."/>
            <person name="Brescovit A.D."/>
            <person name="Santos A.J."/>
        </authorList>
    </citation>
    <scope>NUCLEOTIDE SEQUENCE</scope>
    <source>
        <tissue evidence="2">Shoot tissue taken approximately 20 cm above the soil surface</tissue>
    </source>
</reference>
<sequence>MGWLLRAIQQSSEGGATLRGDASTWTRGSANSSIP</sequence>
<name>A0A0A9HR00_ARUDO</name>
<dbReference type="AlphaFoldDB" id="A0A0A9HR00"/>
<protein>
    <submittedName>
        <fullName evidence="2">Uncharacterized protein</fullName>
    </submittedName>
</protein>
<proteinExistence type="predicted"/>
<reference evidence="2" key="2">
    <citation type="journal article" date="2015" name="Data Brief">
        <title>Shoot transcriptome of the giant reed, Arundo donax.</title>
        <authorList>
            <person name="Barrero R.A."/>
            <person name="Guerrero F.D."/>
            <person name="Moolhuijzen P."/>
            <person name="Goolsby J.A."/>
            <person name="Tidwell J."/>
            <person name="Bellgard S.E."/>
            <person name="Bellgard M.I."/>
        </authorList>
    </citation>
    <scope>NUCLEOTIDE SEQUENCE</scope>
    <source>
        <tissue evidence="2">Shoot tissue taken approximately 20 cm above the soil surface</tissue>
    </source>
</reference>
<feature type="compositionally biased region" description="Polar residues" evidence="1">
    <location>
        <begin position="23"/>
        <end position="35"/>
    </location>
</feature>
<evidence type="ECO:0000256" key="1">
    <source>
        <dbReference type="SAM" id="MobiDB-lite"/>
    </source>
</evidence>
<accession>A0A0A9HR00</accession>
<feature type="region of interest" description="Disordered" evidence="1">
    <location>
        <begin position="15"/>
        <end position="35"/>
    </location>
</feature>
<evidence type="ECO:0000313" key="2">
    <source>
        <dbReference type="EMBL" id="JAE38264.1"/>
    </source>
</evidence>
<organism evidence="2">
    <name type="scientific">Arundo donax</name>
    <name type="common">Giant reed</name>
    <name type="synonym">Donax arundinaceus</name>
    <dbReference type="NCBI Taxonomy" id="35708"/>
    <lineage>
        <taxon>Eukaryota</taxon>
        <taxon>Viridiplantae</taxon>
        <taxon>Streptophyta</taxon>
        <taxon>Embryophyta</taxon>
        <taxon>Tracheophyta</taxon>
        <taxon>Spermatophyta</taxon>
        <taxon>Magnoliopsida</taxon>
        <taxon>Liliopsida</taxon>
        <taxon>Poales</taxon>
        <taxon>Poaceae</taxon>
        <taxon>PACMAD clade</taxon>
        <taxon>Arundinoideae</taxon>
        <taxon>Arundineae</taxon>
        <taxon>Arundo</taxon>
    </lineage>
</organism>
<dbReference type="EMBL" id="GBRH01159632">
    <property type="protein sequence ID" value="JAE38264.1"/>
    <property type="molecule type" value="Transcribed_RNA"/>
</dbReference>